<evidence type="ECO:0000256" key="1">
    <source>
        <dbReference type="SAM" id="Coils"/>
    </source>
</evidence>
<evidence type="ECO:0008006" key="5">
    <source>
        <dbReference type="Google" id="ProtNLM"/>
    </source>
</evidence>
<feature type="compositionally biased region" description="Low complexity" evidence="2">
    <location>
        <begin position="248"/>
        <end position="263"/>
    </location>
</feature>
<feature type="region of interest" description="Disordered" evidence="2">
    <location>
        <begin position="238"/>
        <end position="321"/>
    </location>
</feature>
<dbReference type="OrthoDB" id="5972940at2759"/>
<feature type="non-terminal residue" evidence="3">
    <location>
        <position position="1"/>
    </location>
</feature>
<feature type="compositionally biased region" description="Polar residues" evidence="2">
    <location>
        <begin position="309"/>
        <end position="321"/>
    </location>
</feature>
<dbReference type="PANTHER" id="PTHR28375:SF1">
    <property type="entry name" value="PROTEIN HINDERIN"/>
    <property type="match status" value="1"/>
</dbReference>
<dbReference type="EMBL" id="JAPFRF010000004">
    <property type="protein sequence ID" value="KAJ7335156.1"/>
    <property type="molecule type" value="Genomic_DNA"/>
</dbReference>
<accession>A0A9Q0Y0G2</accession>
<feature type="coiled-coil region" evidence="1">
    <location>
        <begin position="145"/>
        <end position="179"/>
    </location>
</feature>
<gene>
    <name evidence="3" type="ORF">JRQ81_013097</name>
</gene>
<dbReference type="PANTHER" id="PTHR28375">
    <property type="entry name" value="PROTEIN HINDERIN"/>
    <property type="match status" value="1"/>
</dbReference>
<proteinExistence type="predicted"/>
<evidence type="ECO:0000256" key="2">
    <source>
        <dbReference type="SAM" id="MobiDB-lite"/>
    </source>
</evidence>
<keyword evidence="1" id="KW-0175">Coiled coil</keyword>
<protein>
    <recommendedName>
        <fullName evidence="5">KIAA1328</fullName>
    </recommendedName>
</protein>
<evidence type="ECO:0000313" key="4">
    <source>
        <dbReference type="Proteomes" id="UP001142489"/>
    </source>
</evidence>
<reference evidence="3" key="1">
    <citation type="journal article" date="2023" name="DNA Res.">
        <title>Chromosome-level genome assembly of Phrynocephalus forsythii using third-generation DNA sequencing and Hi-C analysis.</title>
        <authorList>
            <person name="Qi Y."/>
            <person name="Zhao W."/>
            <person name="Zhao Y."/>
            <person name="Niu C."/>
            <person name="Cao S."/>
            <person name="Zhang Y."/>
        </authorList>
    </citation>
    <scope>NUCLEOTIDE SEQUENCE</scope>
    <source>
        <tissue evidence="3">Muscle</tissue>
    </source>
</reference>
<organism evidence="3 4">
    <name type="scientific">Phrynocephalus forsythii</name>
    <dbReference type="NCBI Taxonomy" id="171643"/>
    <lineage>
        <taxon>Eukaryota</taxon>
        <taxon>Metazoa</taxon>
        <taxon>Chordata</taxon>
        <taxon>Craniata</taxon>
        <taxon>Vertebrata</taxon>
        <taxon>Euteleostomi</taxon>
        <taxon>Lepidosauria</taxon>
        <taxon>Squamata</taxon>
        <taxon>Bifurcata</taxon>
        <taxon>Unidentata</taxon>
        <taxon>Episquamata</taxon>
        <taxon>Toxicofera</taxon>
        <taxon>Iguania</taxon>
        <taxon>Acrodonta</taxon>
        <taxon>Agamidae</taxon>
        <taxon>Agaminae</taxon>
        <taxon>Phrynocephalus</taxon>
    </lineage>
</organism>
<dbReference type="InterPro" id="IPR032736">
    <property type="entry name" value="Hinderin"/>
</dbReference>
<name>A0A9Q0Y0G2_9SAUR</name>
<keyword evidence="4" id="KW-1185">Reference proteome</keyword>
<dbReference type="AlphaFoldDB" id="A0A9Q0Y0G2"/>
<dbReference type="Pfam" id="PF15369">
    <property type="entry name" value="KIAA1328"/>
    <property type="match status" value="2"/>
</dbReference>
<sequence>PLNEYKSFPFKLVHESEHARNSDLNMSSQRTLCHSLPPSELDGSYLSVARPQTLYRNDRMAYGSSSSLSLAQSCRNGGILGAPVQGNGPEDRNGFLLENGVHGKCNNLVSPPKQKLPPQLVQLSGSADLRPKETERGKRLPEERRKRLLLQKLELEIEKERLQNLLAKQEAKLLLQQQQLHQSRLDHNRFKGHTPHSEELFADEVLMRSGSLAPVMNGACGGLSPPRLNCEGCLPKTPASGRACRAPGSNRGSSSGKKSVGFSARGEGETLWECPKKETGRPRRGMVAGAPKDAATSPGLAGSRRELVTTGTSPIQPDTSR</sequence>
<comment type="caution">
    <text evidence="3">The sequence shown here is derived from an EMBL/GenBank/DDBJ whole genome shotgun (WGS) entry which is preliminary data.</text>
</comment>
<evidence type="ECO:0000313" key="3">
    <source>
        <dbReference type="EMBL" id="KAJ7335156.1"/>
    </source>
</evidence>
<dbReference type="Proteomes" id="UP001142489">
    <property type="component" value="Unassembled WGS sequence"/>
</dbReference>